<feature type="domain" description="Penicillin-binding protein dimerisation" evidence="7">
    <location>
        <begin position="180"/>
        <end position="347"/>
    </location>
</feature>
<gene>
    <name evidence="9" type="ORF">J4709_03895</name>
</gene>
<proteinExistence type="inferred from homology"/>
<dbReference type="EMBL" id="JAGEPF010000002">
    <property type="protein sequence ID" value="MBO2456733.1"/>
    <property type="molecule type" value="Genomic_DNA"/>
</dbReference>
<evidence type="ECO:0000256" key="4">
    <source>
        <dbReference type="SAM" id="MobiDB-lite"/>
    </source>
</evidence>
<sequence length="661" mass="68637">MTNRGRAARASRRLPRGSRTMRRRAVSLAACGALVATMTTGCWAEPSAMPAVRDFLIAWQVGNYPAAANKTVGADHKSVASALGAVRAQLDAASLRLSLGVSGDQGRVEDAKVKAIAKNGDDADARFSVKVDLGENGQPWEYLGHMHLRRIGGKWKVVWNPSIINPQLGPGQRLAVVSDVPARAPIKDSTGRTVLHKVPTYNIGVVPGHLADPQRTVEQITKAAKFDGGRRLDSERLLGRVRSAPPQKFLSLLTLRYPEQKPLANRLIQIPGVRNEPIETASAPDYAPELVGNLGPATADLLQQVGAPYQPGDTIGVSGIQLLQQRRLAGTPTISVVAQDPSGRTTQVLKKWDGLPPQEISTTLVPRTQRRADAALQNLPYPASLVAVQPSTGQVVAVANHGTGGENRAFEARYPAGMAFGIVSAEALFARAGMDPKTKTSCPASVTVGGKTFTNKAHPDAPFSTQFALGCRTTLAQLSGKLDARGLQAEAAQLGIGRGWTASVPAFTGSLPPMNGDGAKAAAMVGEGVQASPLAMALLAGAARTGVWRSPYVLSNPAKPADVPSQVLPAEPLSGLQNVLGRSVTGSAGVAHAANVGGSVLGTAALAQDTVNGRGRTVSWFVGAGNDLAFAIAIEGSASASSVAAEFLRGAPAKTTGRSAG</sequence>
<organism evidence="9 10">
    <name type="scientific">Actinomadura violacea</name>
    <dbReference type="NCBI Taxonomy" id="2819934"/>
    <lineage>
        <taxon>Bacteria</taxon>
        <taxon>Bacillati</taxon>
        <taxon>Actinomycetota</taxon>
        <taxon>Actinomycetes</taxon>
        <taxon>Streptosporangiales</taxon>
        <taxon>Thermomonosporaceae</taxon>
        <taxon>Actinomadura</taxon>
    </lineage>
</organism>
<feature type="chain" id="PRO_5045992297" evidence="5">
    <location>
        <begin position="45"/>
        <end position="661"/>
    </location>
</feature>
<comment type="similarity">
    <text evidence="2">Belongs to the transpeptidase family.</text>
</comment>
<dbReference type="Gene3D" id="3.30.1390.30">
    <property type="entry name" value="Penicillin-binding protein 2a, domain 3"/>
    <property type="match status" value="1"/>
</dbReference>
<evidence type="ECO:0000256" key="2">
    <source>
        <dbReference type="ARBA" id="ARBA00007171"/>
    </source>
</evidence>
<dbReference type="SUPFAM" id="SSF56519">
    <property type="entry name" value="Penicillin binding protein dimerisation domain"/>
    <property type="match status" value="1"/>
</dbReference>
<keyword evidence="5" id="KW-0732">Signal</keyword>
<dbReference type="PANTHER" id="PTHR30627:SF24">
    <property type="entry name" value="PENICILLIN-BINDING PROTEIN 4B"/>
    <property type="match status" value="1"/>
</dbReference>
<dbReference type="Pfam" id="PF00905">
    <property type="entry name" value="Transpeptidase"/>
    <property type="match status" value="1"/>
</dbReference>
<accession>A0ABS3RJ28</accession>
<feature type="domain" description="NTF2-like N-terminal transpeptidase" evidence="8">
    <location>
        <begin position="48"/>
        <end position="172"/>
    </location>
</feature>
<evidence type="ECO:0000259" key="7">
    <source>
        <dbReference type="Pfam" id="PF03717"/>
    </source>
</evidence>
<comment type="subcellular location">
    <subcellularLocation>
        <location evidence="1">Membrane</location>
    </subcellularLocation>
</comment>
<evidence type="ECO:0000313" key="10">
    <source>
        <dbReference type="Proteomes" id="UP000680206"/>
    </source>
</evidence>
<dbReference type="InterPro" id="IPR012338">
    <property type="entry name" value="Beta-lactam/transpept-like"/>
</dbReference>
<dbReference type="InterPro" id="IPR001460">
    <property type="entry name" value="PCN-bd_Tpept"/>
</dbReference>
<feature type="domain" description="Penicillin-binding protein transpeptidase" evidence="6">
    <location>
        <begin position="384"/>
        <end position="648"/>
    </location>
</feature>
<dbReference type="InterPro" id="IPR005311">
    <property type="entry name" value="PBP_dimer"/>
</dbReference>
<dbReference type="PANTHER" id="PTHR30627">
    <property type="entry name" value="PEPTIDOGLYCAN D,D-TRANSPEPTIDASE"/>
    <property type="match status" value="1"/>
</dbReference>
<feature type="region of interest" description="Disordered" evidence="4">
    <location>
        <begin position="1"/>
        <end position="21"/>
    </location>
</feature>
<dbReference type="InterPro" id="IPR036138">
    <property type="entry name" value="PBP_dimer_sf"/>
</dbReference>
<dbReference type="Gene3D" id="3.90.1310.10">
    <property type="entry name" value="Penicillin-binding protein 2a (Domain 2)"/>
    <property type="match status" value="1"/>
</dbReference>
<dbReference type="InterPro" id="IPR007887">
    <property type="entry name" value="MecA_N"/>
</dbReference>
<evidence type="ECO:0000256" key="1">
    <source>
        <dbReference type="ARBA" id="ARBA00004370"/>
    </source>
</evidence>
<dbReference type="Proteomes" id="UP000680206">
    <property type="component" value="Unassembled WGS sequence"/>
</dbReference>
<evidence type="ECO:0000256" key="5">
    <source>
        <dbReference type="SAM" id="SignalP"/>
    </source>
</evidence>
<evidence type="ECO:0000313" key="9">
    <source>
        <dbReference type="EMBL" id="MBO2456733.1"/>
    </source>
</evidence>
<dbReference type="InterPro" id="IPR050515">
    <property type="entry name" value="Beta-lactam/transpept"/>
</dbReference>
<keyword evidence="3" id="KW-0472">Membrane</keyword>
<dbReference type="RefSeq" id="WP_208236926.1">
    <property type="nucleotide sequence ID" value="NZ_JAGEPF010000002.1"/>
</dbReference>
<evidence type="ECO:0000259" key="6">
    <source>
        <dbReference type="Pfam" id="PF00905"/>
    </source>
</evidence>
<reference evidence="9 10" key="1">
    <citation type="submission" date="2021-03" db="EMBL/GenBank/DDBJ databases">
        <title>Actinomadura violae sp. nov., isolated from lichen in Thailand.</title>
        <authorList>
            <person name="Kanchanasin P."/>
            <person name="Saeng-In P."/>
            <person name="Phongsopitanun W."/>
            <person name="Yuki M."/>
            <person name="Kudo T."/>
            <person name="Ohkuma M."/>
            <person name="Tanasupawat S."/>
        </authorList>
    </citation>
    <scope>NUCLEOTIDE SEQUENCE [LARGE SCALE GENOMIC DNA]</scope>
    <source>
        <strain evidence="9 10">LCR2-06</strain>
    </source>
</reference>
<comment type="caution">
    <text evidence="9">The sequence shown here is derived from an EMBL/GenBank/DDBJ whole genome shotgun (WGS) entry which is preliminary data.</text>
</comment>
<dbReference type="SUPFAM" id="SSF56601">
    <property type="entry name" value="beta-lactamase/transpeptidase-like"/>
    <property type="match status" value="1"/>
</dbReference>
<name>A0ABS3RJ28_9ACTN</name>
<evidence type="ECO:0000259" key="8">
    <source>
        <dbReference type="Pfam" id="PF05223"/>
    </source>
</evidence>
<feature type="signal peptide" evidence="5">
    <location>
        <begin position="1"/>
        <end position="44"/>
    </location>
</feature>
<dbReference type="Pfam" id="PF05223">
    <property type="entry name" value="MecA_N"/>
    <property type="match status" value="1"/>
</dbReference>
<dbReference type="Gene3D" id="3.40.710.10">
    <property type="entry name" value="DD-peptidase/beta-lactamase superfamily"/>
    <property type="match status" value="1"/>
</dbReference>
<keyword evidence="10" id="KW-1185">Reference proteome</keyword>
<protein>
    <submittedName>
        <fullName evidence="9">NTF2 domain-containing protein transpeptidase</fullName>
    </submittedName>
</protein>
<evidence type="ECO:0000256" key="3">
    <source>
        <dbReference type="ARBA" id="ARBA00023136"/>
    </source>
</evidence>
<dbReference type="Pfam" id="PF03717">
    <property type="entry name" value="PBP_dimer"/>
    <property type="match status" value="1"/>
</dbReference>